<accession>A0A067KC22</accession>
<dbReference type="PANTHER" id="PTHR48049">
    <property type="entry name" value="GLYCOSYLTRANSFERASE"/>
    <property type="match status" value="1"/>
</dbReference>
<evidence type="ECO:0000256" key="1">
    <source>
        <dbReference type="ARBA" id="ARBA00009995"/>
    </source>
</evidence>
<reference evidence="5 6" key="1">
    <citation type="journal article" date="2014" name="PLoS ONE">
        <title>Global Analysis of Gene Expression Profiles in Physic Nut (Jatropha curcas L.) Seedlings Exposed to Salt Stress.</title>
        <authorList>
            <person name="Zhang L."/>
            <person name="Zhang C."/>
            <person name="Wu P."/>
            <person name="Chen Y."/>
            <person name="Li M."/>
            <person name="Jiang H."/>
            <person name="Wu G."/>
        </authorList>
    </citation>
    <scope>NUCLEOTIDE SEQUENCE [LARGE SCALE GENOMIC DNA]</scope>
    <source>
        <strain evidence="6">cv. GZQX0401</strain>
        <tissue evidence="5">Young leaves</tissue>
    </source>
</reference>
<dbReference type="CDD" id="cd03784">
    <property type="entry name" value="GT1_Gtf-like"/>
    <property type="match status" value="1"/>
</dbReference>
<dbReference type="InterPro" id="IPR050481">
    <property type="entry name" value="UDP-glycosyltransf_plant"/>
</dbReference>
<proteinExistence type="inferred from homology"/>
<evidence type="ECO:0000256" key="2">
    <source>
        <dbReference type="ARBA" id="ARBA00022676"/>
    </source>
</evidence>
<keyword evidence="6" id="KW-1185">Reference proteome</keyword>
<dbReference type="Gene3D" id="3.40.50.2000">
    <property type="entry name" value="Glycogen Phosphorylase B"/>
    <property type="match status" value="2"/>
</dbReference>
<comment type="similarity">
    <text evidence="1">Belongs to the UDP-glycosyltransferase family.</text>
</comment>
<dbReference type="GO" id="GO:0035251">
    <property type="term" value="F:UDP-glucosyltransferase activity"/>
    <property type="evidence" value="ECO:0007669"/>
    <property type="project" value="InterPro"/>
</dbReference>
<dbReference type="InterPro" id="IPR058980">
    <property type="entry name" value="Glyco_transf_N"/>
</dbReference>
<dbReference type="Pfam" id="PF00201">
    <property type="entry name" value="UDPGT"/>
    <property type="match status" value="1"/>
</dbReference>
<dbReference type="PANTHER" id="PTHR48049:SF60">
    <property type="entry name" value="UDP-GLYCOSYLTRANSFERASE 91B1"/>
    <property type="match status" value="1"/>
</dbReference>
<dbReference type="InterPro" id="IPR002213">
    <property type="entry name" value="UDP_glucos_trans"/>
</dbReference>
<dbReference type="SUPFAM" id="SSF53756">
    <property type="entry name" value="UDP-Glycosyltransferase/glycogen phosphorylase"/>
    <property type="match status" value="1"/>
</dbReference>
<dbReference type="AlphaFoldDB" id="A0A067KC22"/>
<name>A0A067KC22_JATCU</name>
<keyword evidence="3" id="KW-0808">Transferase</keyword>
<dbReference type="FunFam" id="3.40.50.2000:FF:000088">
    <property type="entry name" value="Glycosyltransferase"/>
    <property type="match status" value="1"/>
</dbReference>
<dbReference type="OrthoDB" id="5835829at2759"/>
<organism evidence="5 6">
    <name type="scientific">Jatropha curcas</name>
    <name type="common">Barbados nut</name>
    <dbReference type="NCBI Taxonomy" id="180498"/>
    <lineage>
        <taxon>Eukaryota</taxon>
        <taxon>Viridiplantae</taxon>
        <taxon>Streptophyta</taxon>
        <taxon>Embryophyta</taxon>
        <taxon>Tracheophyta</taxon>
        <taxon>Spermatophyta</taxon>
        <taxon>Magnoliopsida</taxon>
        <taxon>eudicotyledons</taxon>
        <taxon>Gunneridae</taxon>
        <taxon>Pentapetalae</taxon>
        <taxon>rosids</taxon>
        <taxon>fabids</taxon>
        <taxon>Malpighiales</taxon>
        <taxon>Euphorbiaceae</taxon>
        <taxon>Crotonoideae</taxon>
        <taxon>Jatropheae</taxon>
        <taxon>Jatropha</taxon>
    </lineage>
</organism>
<keyword evidence="2" id="KW-0328">Glycosyltransferase</keyword>
<dbReference type="FunFam" id="3.40.50.2000:FF:000037">
    <property type="entry name" value="Glycosyltransferase"/>
    <property type="match status" value="1"/>
</dbReference>
<evidence type="ECO:0000313" key="5">
    <source>
        <dbReference type="EMBL" id="KDP29780.1"/>
    </source>
</evidence>
<evidence type="ECO:0000256" key="3">
    <source>
        <dbReference type="ARBA" id="ARBA00022679"/>
    </source>
</evidence>
<dbReference type="Pfam" id="PF26168">
    <property type="entry name" value="Glyco_transf_N"/>
    <property type="match status" value="1"/>
</dbReference>
<protein>
    <recommendedName>
        <fullName evidence="4">Glycosyltransferase N-terminal domain-containing protein</fullName>
    </recommendedName>
</protein>
<sequence>MTEPKKLHVAFFPWLAFGHMIPFLELAKHIAQKGHKISFISTPRNIRRLPIIPPNLTSNINFISLSLPQVDNLPPDAEATIDLPFSQVPYLKLAYDSLKDPLLHFLKTSTPNWVIYDFFPYWLPSILADLGISGAFFSIAGGWTITSFASPLSAMINGRDSRTRPEDFTVPPKWIPFPSKVAYRLYEAKKTLRHHEVDNSGTSDGFRLSTVMAGCDIVAIRSCFELEADFLRLVGELHGKPVFPVGLLPQLTLDGNGDEDDTWLKIRDWLDEQKKGSVVYIAFGSEVDLSQQEFTELALGLELSGLPFFWAIRKRDDNKVELPDGFEERVKGRGLVWTSWVPQPRILSHESIGGFLTHCGYSSIIDALYFGCALIMLPIAFDHGLIARVFEDKKVGVEVTRHEDDGSFTRDLVADSVRLVMVDEEGKLYRENAKEMSKLFADKELQDRYINKFVVFLQTQRVGRSDSPVSE</sequence>
<dbReference type="Proteomes" id="UP000027138">
    <property type="component" value="Unassembled WGS sequence"/>
</dbReference>
<feature type="domain" description="Glycosyltransferase N-terminal" evidence="4">
    <location>
        <begin position="8"/>
        <end position="109"/>
    </location>
</feature>
<evidence type="ECO:0000259" key="4">
    <source>
        <dbReference type="Pfam" id="PF26168"/>
    </source>
</evidence>
<dbReference type="EMBL" id="KK914734">
    <property type="protein sequence ID" value="KDP29780.1"/>
    <property type="molecule type" value="Genomic_DNA"/>
</dbReference>
<evidence type="ECO:0000313" key="6">
    <source>
        <dbReference type="Proteomes" id="UP000027138"/>
    </source>
</evidence>
<gene>
    <name evidence="5" type="ORF">JCGZ_18715</name>
</gene>